<protein>
    <submittedName>
        <fullName evidence="2">Uncharacterized protein</fullName>
    </submittedName>
</protein>
<dbReference type="EMBL" id="LUEZ02000143">
    <property type="protein sequence ID" value="RDB15686.1"/>
    <property type="molecule type" value="Genomic_DNA"/>
</dbReference>
<feature type="signal peptide" evidence="1">
    <location>
        <begin position="1"/>
        <end position="21"/>
    </location>
</feature>
<name>A0A369JA00_HYPMA</name>
<gene>
    <name evidence="2" type="ORF">Hypma_003952</name>
</gene>
<evidence type="ECO:0000256" key="1">
    <source>
        <dbReference type="SAM" id="SignalP"/>
    </source>
</evidence>
<dbReference type="AlphaFoldDB" id="A0A369JA00"/>
<accession>A0A369JA00</accession>
<organism evidence="2 3">
    <name type="scientific">Hypsizygus marmoreus</name>
    <name type="common">White beech mushroom</name>
    <name type="synonym">Agaricus marmoreus</name>
    <dbReference type="NCBI Taxonomy" id="39966"/>
    <lineage>
        <taxon>Eukaryota</taxon>
        <taxon>Fungi</taxon>
        <taxon>Dikarya</taxon>
        <taxon>Basidiomycota</taxon>
        <taxon>Agaricomycotina</taxon>
        <taxon>Agaricomycetes</taxon>
        <taxon>Agaricomycetidae</taxon>
        <taxon>Agaricales</taxon>
        <taxon>Tricholomatineae</taxon>
        <taxon>Lyophyllaceae</taxon>
        <taxon>Hypsizygus</taxon>
    </lineage>
</organism>
<keyword evidence="3" id="KW-1185">Reference proteome</keyword>
<comment type="caution">
    <text evidence="2">The sequence shown here is derived from an EMBL/GenBank/DDBJ whole genome shotgun (WGS) entry which is preliminary data.</text>
</comment>
<evidence type="ECO:0000313" key="2">
    <source>
        <dbReference type="EMBL" id="RDB15686.1"/>
    </source>
</evidence>
<proteinExistence type="predicted"/>
<feature type="chain" id="PRO_5016703802" evidence="1">
    <location>
        <begin position="22"/>
        <end position="131"/>
    </location>
</feature>
<dbReference type="InParanoid" id="A0A369JA00"/>
<sequence>MRSSIFFTFKFALIVAPVAFAYPYFDNDYVYERGLDPADGKALHCSRDPGCSSPKLRSLSSSCLDPLFSTPFSSRIAAQMHSTTVQNPDNSEAHARAPIWRSIKEQLARISILKEALVDQPPEKEEPLNSK</sequence>
<keyword evidence="1" id="KW-0732">Signal</keyword>
<reference evidence="2" key="1">
    <citation type="submission" date="2018-04" db="EMBL/GenBank/DDBJ databases">
        <title>Whole genome sequencing of Hypsizygus marmoreus.</title>
        <authorList>
            <person name="Choi I.-G."/>
            <person name="Min B."/>
            <person name="Kim J.-G."/>
            <person name="Kim S."/>
            <person name="Oh Y.-L."/>
            <person name="Kong W.-S."/>
            <person name="Park H."/>
            <person name="Jeong J."/>
            <person name="Song E.-S."/>
        </authorList>
    </citation>
    <scope>NUCLEOTIDE SEQUENCE [LARGE SCALE GENOMIC DNA]</scope>
    <source>
        <strain evidence="2">51987-8</strain>
    </source>
</reference>
<dbReference type="Proteomes" id="UP000076154">
    <property type="component" value="Unassembled WGS sequence"/>
</dbReference>
<evidence type="ECO:0000313" key="3">
    <source>
        <dbReference type="Proteomes" id="UP000076154"/>
    </source>
</evidence>